<proteinExistence type="predicted"/>
<name>A0ABD0WZD7_UMBPY</name>
<feature type="signal peptide" evidence="2">
    <location>
        <begin position="1"/>
        <end position="25"/>
    </location>
</feature>
<dbReference type="PANTHER" id="PTHR32037:SF2">
    <property type="entry name" value="TUMOR NECROSIS FACTOR RECEPTOR SUPERFAMILY MEMBER 12A"/>
    <property type="match status" value="1"/>
</dbReference>
<dbReference type="Gene3D" id="4.10.400.20">
    <property type="match status" value="1"/>
</dbReference>
<feature type="transmembrane region" description="Helical" evidence="1">
    <location>
        <begin position="73"/>
        <end position="100"/>
    </location>
</feature>
<keyword evidence="1" id="KW-0472">Membrane</keyword>
<dbReference type="PANTHER" id="PTHR32037">
    <property type="entry name" value="TUMOR NECROSIS FACTOR RECEPTOR SUPERFAMILY MEMBER 12A"/>
    <property type="match status" value="1"/>
</dbReference>
<dbReference type="InterPro" id="IPR022316">
    <property type="entry name" value="TNFR_12"/>
</dbReference>
<dbReference type="Pfam" id="PF12191">
    <property type="entry name" value="stn_TNFRSF12A"/>
    <property type="match status" value="1"/>
</dbReference>
<gene>
    <name evidence="3" type="ORF">UPYG_G00139760</name>
</gene>
<evidence type="ECO:0008006" key="5">
    <source>
        <dbReference type="Google" id="ProtNLM"/>
    </source>
</evidence>
<keyword evidence="1" id="KW-1133">Transmembrane helix</keyword>
<sequence length="123" mass="13401">MAVHILCALCGLIIASVANLYGVNGQKGQCSSLEFWSADIDDCVLCSTCKQYPKTPSCNTCKFPPVESPDDDVWRVAAIFSFSVLAVVLVVAVLIIGVMLHQRNTQRPLREPIEETTGPLYQA</sequence>
<accession>A0ABD0WZD7</accession>
<evidence type="ECO:0000256" key="1">
    <source>
        <dbReference type="SAM" id="Phobius"/>
    </source>
</evidence>
<keyword evidence="4" id="KW-1185">Reference proteome</keyword>
<evidence type="ECO:0000313" key="3">
    <source>
        <dbReference type="EMBL" id="KAL0984309.1"/>
    </source>
</evidence>
<reference evidence="3 4" key="1">
    <citation type="submission" date="2024-06" db="EMBL/GenBank/DDBJ databases">
        <authorList>
            <person name="Pan Q."/>
            <person name="Wen M."/>
            <person name="Jouanno E."/>
            <person name="Zahm M."/>
            <person name="Klopp C."/>
            <person name="Cabau C."/>
            <person name="Louis A."/>
            <person name="Berthelot C."/>
            <person name="Parey E."/>
            <person name="Roest Crollius H."/>
            <person name="Montfort J."/>
            <person name="Robinson-Rechavi M."/>
            <person name="Bouchez O."/>
            <person name="Lampietro C."/>
            <person name="Lopez Roques C."/>
            <person name="Donnadieu C."/>
            <person name="Postlethwait J."/>
            <person name="Bobe J."/>
            <person name="Verreycken H."/>
            <person name="Guiguen Y."/>
        </authorList>
    </citation>
    <scope>NUCLEOTIDE SEQUENCE [LARGE SCALE GENOMIC DNA]</scope>
    <source>
        <strain evidence="3">Up_M1</strain>
        <tissue evidence="3">Testis</tissue>
    </source>
</reference>
<keyword evidence="2" id="KW-0732">Signal</keyword>
<organism evidence="3 4">
    <name type="scientific">Umbra pygmaea</name>
    <name type="common">Eastern mudminnow</name>
    <dbReference type="NCBI Taxonomy" id="75934"/>
    <lineage>
        <taxon>Eukaryota</taxon>
        <taxon>Metazoa</taxon>
        <taxon>Chordata</taxon>
        <taxon>Craniata</taxon>
        <taxon>Vertebrata</taxon>
        <taxon>Euteleostomi</taxon>
        <taxon>Actinopterygii</taxon>
        <taxon>Neopterygii</taxon>
        <taxon>Teleostei</taxon>
        <taxon>Protacanthopterygii</taxon>
        <taxon>Esociformes</taxon>
        <taxon>Umbridae</taxon>
        <taxon>Umbra</taxon>
    </lineage>
</organism>
<dbReference type="AlphaFoldDB" id="A0ABD0WZD7"/>
<comment type="caution">
    <text evidence="3">The sequence shown here is derived from an EMBL/GenBank/DDBJ whole genome shotgun (WGS) entry which is preliminary data.</text>
</comment>
<protein>
    <recommendedName>
        <fullName evidence="5">Tumor necrosis factor receptor superfamily member 12A</fullName>
    </recommendedName>
</protein>
<keyword evidence="1" id="KW-0812">Transmembrane</keyword>
<dbReference type="Proteomes" id="UP001557470">
    <property type="component" value="Unassembled WGS sequence"/>
</dbReference>
<dbReference type="EMBL" id="JAGEUA010000004">
    <property type="protein sequence ID" value="KAL0984309.1"/>
    <property type="molecule type" value="Genomic_DNA"/>
</dbReference>
<feature type="chain" id="PRO_5044819421" description="Tumor necrosis factor receptor superfamily member 12A" evidence="2">
    <location>
        <begin position="26"/>
        <end position="123"/>
    </location>
</feature>
<evidence type="ECO:0000256" key="2">
    <source>
        <dbReference type="SAM" id="SignalP"/>
    </source>
</evidence>
<evidence type="ECO:0000313" key="4">
    <source>
        <dbReference type="Proteomes" id="UP001557470"/>
    </source>
</evidence>